<keyword evidence="3" id="KW-0808">Transferase</keyword>
<dbReference type="CDD" id="cd00130">
    <property type="entry name" value="PAS"/>
    <property type="match status" value="1"/>
</dbReference>
<dbReference type="InterPro" id="IPR029016">
    <property type="entry name" value="GAF-like_dom_sf"/>
</dbReference>
<evidence type="ECO:0000313" key="4">
    <source>
        <dbReference type="Proteomes" id="UP001596422"/>
    </source>
</evidence>
<dbReference type="SMART" id="SM00091">
    <property type="entry name" value="PAS"/>
    <property type="match status" value="1"/>
</dbReference>
<dbReference type="InterPro" id="IPR013767">
    <property type="entry name" value="PAS_fold"/>
</dbReference>
<dbReference type="PANTHER" id="PTHR46663">
    <property type="entry name" value="DIGUANYLATE CYCLASE DGCT-RELATED"/>
    <property type="match status" value="1"/>
</dbReference>
<name>A0ABW2A3E5_9GAMM</name>
<dbReference type="Gene3D" id="3.30.450.20">
    <property type="entry name" value="PAS domain"/>
    <property type="match status" value="1"/>
</dbReference>
<dbReference type="SMART" id="SM00065">
    <property type="entry name" value="GAF"/>
    <property type="match status" value="1"/>
</dbReference>
<dbReference type="Pfam" id="PF00990">
    <property type="entry name" value="GGDEF"/>
    <property type="match status" value="1"/>
</dbReference>
<dbReference type="SUPFAM" id="SSF55073">
    <property type="entry name" value="Nucleotide cyclase"/>
    <property type="match status" value="1"/>
</dbReference>
<dbReference type="EC" id="2.7.7.65" evidence="3"/>
<dbReference type="PROSITE" id="PS50887">
    <property type="entry name" value="GGDEF"/>
    <property type="match status" value="1"/>
</dbReference>
<dbReference type="EMBL" id="JBHSWE010000001">
    <property type="protein sequence ID" value="MFC6671959.1"/>
    <property type="molecule type" value="Genomic_DNA"/>
</dbReference>
<dbReference type="InterPro" id="IPR000160">
    <property type="entry name" value="GGDEF_dom"/>
</dbReference>
<evidence type="ECO:0000259" key="2">
    <source>
        <dbReference type="PROSITE" id="PS50887"/>
    </source>
</evidence>
<dbReference type="SMART" id="SM00267">
    <property type="entry name" value="GGDEF"/>
    <property type="match status" value="1"/>
</dbReference>
<feature type="domain" description="PAS" evidence="1">
    <location>
        <begin position="5"/>
        <end position="75"/>
    </location>
</feature>
<dbReference type="InterPro" id="IPR003018">
    <property type="entry name" value="GAF"/>
</dbReference>
<dbReference type="SUPFAM" id="SSF55781">
    <property type="entry name" value="GAF domain-like"/>
    <property type="match status" value="1"/>
</dbReference>
<feature type="domain" description="GGDEF" evidence="2">
    <location>
        <begin position="316"/>
        <end position="446"/>
    </location>
</feature>
<keyword evidence="3" id="KW-0548">Nucleotidyltransferase</keyword>
<dbReference type="CDD" id="cd01949">
    <property type="entry name" value="GGDEF"/>
    <property type="match status" value="1"/>
</dbReference>
<dbReference type="PANTHER" id="PTHR46663:SF3">
    <property type="entry name" value="SLL0267 PROTEIN"/>
    <property type="match status" value="1"/>
</dbReference>
<dbReference type="InterPro" id="IPR000014">
    <property type="entry name" value="PAS"/>
</dbReference>
<dbReference type="Pfam" id="PF01590">
    <property type="entry name" value="GAF"/>
    <property type="match status" value="1"/>
</dbReference>
<dbReference type="RefSeq" id="WP_379910430.1">
    <property type="nucleotide sequence ID" value="NZ_JBHSWE010000001.1"/>
</dbReference>
<dbReference type="NCBIfam" id="TIGR00229">
    <property type="entry name" value="sensory_box"/>
    <property type="match status" value="1"/>
</dbReference>
<dbReference type="InterPro" id="IPR029787">
    <property type="entry name" value="Nucleotide_cyclase"/>
</dbReference>
<dbReference type="Gene3D" id="3.30.70.270">
    <property type="match status" value="1"/>
</dbReference>
<comment type="caution">
    <text evidence="3">The sequence shown here is derived from an EMBL/GenBank/DDBJ whole genome shotgun (WGS) entry which is preliminary data.</text>
</comment>
<protein>
    <submittedName>
        <fullName evidence="3">Diguanylate cyclase domain-containing protein</fullName>
        <ecNumber evidence="3">2.7.7.65</ecNumber>
    </submittedName>
</protein>
<organism evidence="3 4">
    <name type="scientific">Marinobacterium aestuariivivens</name>
    <dbReference type="NCBI Taxonomy" id="1698799"/>
    <lineage>
        <taxon>Bacteria</taxon>
        <taxon>Pseudomonadati</taxon>
        <taxon>Pseudomonadota</taxon>
        <taxon>Gammaproteobacteria</taxon>
        <taxon>Oceanospirillales</taxon>
        <taxon>Oceanospirillaceae</taxon>
        <taxon>Marinobacterium</taxon>
    </lineage>
</organism>
<keyword evidence="4" id="KW-1185">Reference proteome</keyword>
<dbReference type="GO" id="GO:0052621">
    <property type="term" value="F:diguanylate cyclase activity"/>
    <property type="evidence" value="ECO:0007669"/>
    <property type="project" value="UniProtKB-EC"/>
</dbReference>
<evidence type="ECO:0000313" key="3">
    <source>
        <dbReference type="EMBL" id="MFC6671959.1"/>
    </source>
</evidence>
<proteinExistence type="predicted"/>
<dbReference type="InterPro" id="IPR035965">
    <property type="entry name" value="PAS-like_dom_sf"/>
</dbReference>
<dbReference type="SUPFAM" id="SSF55785">
    <property type="entry name" value="PYP-like sensor domain (PAS domain)"/>
    <property type="match status" value="1"/>
</dbReference>
<dbReference type="PROSITE" id="PS50112">
    <property type="entry name" value="PAS"/>
    <property type="match status" value="1"/>
</dbReference>
<reference evidence="4" key="1">
    <citation type="journal article" date="2019" name="Int. J. Syst. Evol. Microbiol.">
        <title>The Global Catalogue of Microorganisms (GCM) 10K type strain sequencing project: providing services to taxonomists for standard genome sequencing and annotation.</title>
        <authorList>
            <consortium name="The Broad Institute Genomics Platform"/>
            <consortium name="The Broad Institute Genome Sequencing Center for Infectious Disease"/>
            <person name="Wu L."/>
            <person name="Ma J."/>
        </authorList>
    </citation>
    <scope>NUCLEOTIDE SEQUENCE [LARGE SCALE GENOMIC DNA]</scope>
    <source>
        <strain evidence="4">NBRC 111756</strain>
    </source>
</reference>
<evidence type="ECO:0000259" key="1">
    <source>
        <dbReference type="PROSITE" id="PS50112"/>
    </source>
</evidence>
<gene>
    <name evidence="3" type="ORF">ACFQDL_19240</name>
</gene>
<dbReference type="Pfam" id="PF00989">
    <property type="entry name" value="PAS"/>
    <property type="match status" value="1"/>
</dbReference>
<sequence length="463" mass="51810">MKATAQVPLENFTDLLLDAICVVDRDGNFLYVSAASEKIFGYRPDEMIGRNMITFIHPGDRKRTLNAVNEIMAGEPKPHFENRYVRKDGSTAHIMWSARWSESDRVRVAVARDVTERKHAESLQAAIYAISDAANILGDLEGLFQRIHQVVDDLLCATNFVVAVYDAQMQGLDFPYQAHPFRSAPHVEALISSLLTDRVIHAGQSLLLTSDDLLSQFNEPISPDIANWLAVPIKSQNEVFGALLVLSSADHMRFSEQDMELLQFVAAQVATAMERKKIVLRLEHMAQYDQLTDLPNRTLFLDRLQTALRKAHRSRTRLAVLYLDLDKFKQVNDTYGHIVGDRLLQEVARRLTGCIRESDTVSRLGGDEFVVLLENIRQSGDVERVAGKIHLALSARYDFPGASFQIFTSIGTALYPDNGTSELELMSYADNAMYKTKKMSLSAEDGPRPPEGAGITDQALIRG</sequence>
<dbReference type="NCBIfam" id="TIGR00254">
    <property type="entry name" value="GGDEF"/>
    <property type="match status" value="1"/>
</dbReference>
<accession>A0ABW2A3E5</accession>
<dbReference type="Gene3D" id="3.30.450.40">
    <property type="match status" value="1"/>
</dbReference>
<dbReference type="InterPro" id="IPR043128">
    <property type="entry name" value="Rev_trsase/Diguanyl_cyclase"/>
</dbReference>
<dbReference type="InterPro" id="IPR052163">
    <property type="entry name" value="DGC-Regulatory_Protein"/>
</dbReference>
<dbReference type="Proteomes" id="UP001596422">
    <property type="component" value="Unassembled WGS sequence"/>
</dbReference>